<name>A0A0A9B2M3_ARUDO</name>
<reference evidence="1" key="2">
    <citation type="journal article" date="2015" name="Data Brief">
        <title>Shoot transcriptome of the giant reed, Arundo donax.</title>
        <authorList>
            <person name="Barrero R.A."/>
            <person name="Guerrero F.D."/>
            <person name="Moolhuijzen P."/>
            <person name="Goolsby J.A."/>
            <person name="Tidwell J."/>
            <person name="Bellgard S.E."/>
            <person name="Bellgard M.I."/>
        </authorList>
    </citation>
    <scope>NUCLEOTIDE SEQUENCE</scope>
    <source>
        <tissue evidence="1">Shoot tissue taken approximately 20 cm above the soil surface</tissue>
    </source>
</reference>
<proteinExistence type="predicted"/>
<dbReference type="AlphaFoldDB" id="A0A0A9B2M3"/>
<organism evidence="1">
    <name type="scientific">Arundo donax</name>
    <name type="common">Giant reed</name>
    <name type="synonym">Donax arundinaceus</name>
    <dbReference type="NCBI Taxonomy" id="35708"/>
    <lineage>
        <taxon>Eukaryota</taxon>
        <taxon>Viridiplantae</taxon>
        <taxon>Streptophyta</taxon>
        <taxon>Embryophyta</taxon>
        <taxon>Tracheophyta</taxon>
        <taxon>Spermatophyta</taxon>
        <taxon>Magnoliopsida</taxon>
        <taxon>Liliopsida</taxon>
        <taxon>Poales</taxon>
        <taxon>Poaceae</taxon>
        <taxon>PACMAD clade</taxon>
        <taxon>Arundinoideae</taxon>
        <taxon>Arundineae</taxon>
        <taxon>Arundo</taxon>
    </lineage>
</organism>
<accession>A0A0A9B2M3</accession>
<protein>
    <submittedName>
        <fullName evidence="1">Uncharacterized protein</fullName>
    </submittedName>
</protein>
<sequence>MVTSCILLSSLRNWNIGTPMKSCWDGATRRLLVAWRSKRWICDRWCWHADIAPLEPSILQSISCSCLFVGLFVFLRAACPSLF</sequence>
<dbReference type="EMBL" id="GBRH01242465">
    <property type="protein sequence ID" value="JAD55430.1"/>
    <property type="molecule type" value="Transcribed_RNA"/>
</dbReference>
<reference evidence="1" key="1">
    <citation type="submission" date="2014-09" db="EMBL/GenBank/DDBJ databases">
        <authorList>
            <person name="Magalhaes I.L.F."/>
            <person name="Oliveira U."/>
            <person name="Santos F.R."/>
            <person name="Vidigal T.H.D.A."/>
            <person name="Brescovit A.D."/>
            <person name="Santos A.J."/>
        </authorList>
    </citation>
    <scope>NUCLEOTIDE SEQUENCE</scope>
    <source>
        <tissue evidence="1">Shoot tissue taken approximately 20 cm above the soil surface</tissue>
    </source>
</reference>
<evidence type="ECO:0000313" key="1">
    <source>
        <dbReference type="EMBL" id="JAD55430.1"/>
    </source>
</evidence>